<feature type="compositionally biased region" description="Basic and acidic residues" evidence="1">
    <location>
        <begin position="1377"/>
        <end position="1391"/>
    </location>
</feature>
<keyword evidence="3" id="KW-1185">Reference proteome</keyword>
<gene>
    <name evidence="2" type="ORF">GCM10025789_06610</name>
</gene>
<dbReference type="PANTHER" id="PTHR30121:SF6">
    <property type="entry name" value="SLR6007 PROTEIN"/>
    <property type="match status" value="1"/>
</dbReference>
<organism evidence="2 3">
    <name type="scientific">Tessaracoccus lubricantis</name>
    <dbReference type="NCBI Taxonomy" id="545543"/>
    <lineage>
        <taxon>Bacteria</taxon>
        <taxon>Bacillati</taxon>
        <taxon>Actinomycetota</taxon>
        <taxon>Actinomycetes</taxon>
        <taxon>Propionibacteriales</taxon>
        <taxon>Propionibacteriaceae</taxon>
        <taxon>Tessaracoccus</taxon>
    </lineage>
</organism>
<reference evidence="3" key="1">
    <citation type="journal article" date="2019" name="Int. J. Syst. Evol. Microbiol.">
        <title>The Global Catalogue of Microorganisms (GCM) 10K type strain sequencing project: providing services to taxonomists for standard genome sequencing and annotation.</title>
        <authorList>
            <consortium name="The Broad Institute Genomics Platform"/>
            <consortium name="The Broad Institute Genome Sequencing Center for Infectious Disease"/>
            <person name="Wu L."/>
            <person name="Ma J."/>
        </authorList>
    </citation>
    <scope>NUCLEOTIDE SEQUENCE [LARGE SCALE GENOMIC DNA]</scope>
    <source>
        <strain evidence="3">JCM 19125</strain>
    </source>
</reference>
<dbReference type="InterPro" id="IPR027417">
    <property type="entry name" value="P-loop_NTPase"/>
</dbReference>
<feature type="region of interest" description="Disordered" evidence="1">
    <location>
        <begin position="537"/>
        <end position="562"/>
    </location>
</feature>
<evidence type="ECO:0000313" key="2">
    <source>
        <dbReference type="EMBL" id="GAA4892276.1"/>
    </source>
</evidence>
<dbReference type="EMBL" id="BAABLV010000010">
    <property type="protein sequence ID" value="GAA4892276.1"/>
    <property type="molecule type" value="Genomic_DNA"/>
</dbReference>
<name>A0ABP9F8Q2_9ACTN</name>
<dbReference type="PANTHER" id="PTHR30121">
    <property type="entry name" value="UNCHARACTERIZED PROTEIN YJGR-RELATED"/>
    <property type="match status" value="1"/>
</dbReference>
<dbReference type="InterPro" id="IPR051162">
    <property type="entry name" value="T4SS_component"/>
</dbReference>
<accession>A0ABP9F8Q2</accession>
<sequence>MNMDQSLVAQAIAAVAQQQSGLLLIQLPPGLDSSIQEVLVATANRLRPNPGGPPYAILIDDELETSDEWVPRVSRANVIQYRKGDRLAVITGGGVDLASFDGSYKQALGPAFPAQTSSLLTLDQLSAQLVETIKSQVNVALSPSEKADCVLVLGNCLRAVGEVYEESRDLTQSWNSIWYHHVDEGLERLISELEAASAGTGNQPFGELFDEIVWASMGLPHPDQGEPWTMAAVKRFVNAMEAWWSDSDQVRIALAHVKERVSWATWDLDVESFDRNRMVTGSLFRAVQKLATGVGTALDWAQMTRPIFEHPLTDSSPMRIVSVGGMELEMAGPGSPALLPLGEDLQEPSHWATEEFLIKVALHGEPPAGTSGLNVTARPDTAAYHATDVTISGSDIEIRGYVAIRKRLRVQPIRVTLGLEAEEDSGLLGQINLAAKASLTLIPSDSGLLVYPETKTGLGSGKYLGPTRPDDEETFFTHELERDRGHVIVAWGHDPQASGIQFSSGTLHPALTTGHCPAGISTELILGSITFRLSSPEGDPRFETPLSAAPLSEPFSRGEPPESAQIMTRGIYEEFLAQGDAEEELLPSLGHCIMPVEAEGPSNRSLALEEGTSVLTPAGYHDPWYRQTLHDVSQELLTSDAYERFQAVARRVLEGLQQGGAWPSKTSWRFLVDTENDLLDEYLNAYGYLVDTAKELDDFDRLWAAFPFSISVWDGDRCSAVLVSPLHPIRLAWLASVEATLEDASNEVTGLAGVVEGWAFPLLGPDASPNGRLIAIPSDSGPREIFAAWSLMVPLSVNANEALESPSRVLGQPAPGSSPSGLTASAAAAALNDFERAHPHIPSLTIDLSASMDSPRLGEVDAAVLETIRSWAKKGLRGVRVMDSLHRSGDLPREELTKLLEGNETVITWSRYKPQSSKKAIPSNIRLLQDSGAQLRAASHNVPGYQVAGRIPLRRFWNTELVEAKEAFASVTLGSTGWDAFDRAISSLESTPTRCDLGIKLANTYLTETGADWTVSGEAFLSPGALGALLSRQSTANMPTRMLWEWRPPYLQGRYGGYIERRPYVTTARVSQALETNLHRKLSGIIDDGAAVTQRVRRVFDRLGTRGLGLSSLFARGDTHESGALGFYLAYELIDRVDTGEAIDVVLPLDACDTFIEALGGFKAGNSSKRADLLLVRIRPGSVVLCPIEIKFYGADASHAAALPHPGAALNEAYGQASTTVESLQQALDRRQSSEGSADARLWDAAFATLLESGLRLAEQSNGHSSFGSTDALEEVIRAETDIRVGKPVILYFQHGDTGSDDYRAHTDVEGARGATYGCLIARPRRVFEVVENGDSSGNDLVTSLSQIVDWATAEVPTEEVIDEATSPADPTPPEHAQPHKPREAEQETRAQGDGAANPIKPARTADAPESIQGVGIRFELGNYPGGIGRGRPTLWPSNTRLNQLNIGVAGDLGTGKTQLLKAIVYQLRSAAKENQPNPLSFLIFDYKRDFQNQDFLEAVGGRVLKPYDIPLNPLAIRGEYSERAAYKVAVDFFDVLQRIYSGVGPVQRERLVDAITDLYREHDGRPPTLRQVHERYRDGAKADSVTSILSDFVYQHVFTEDPTKARSIDDLLDDNVLVVALNEFGSNQDGKNSLVALFLNEYYGYMTRQAKRPFEGVDPQLRRLNSYLLVDEAINILRYDFEVLMNILLQGREFGVGVILASQFLNHFKPAKNDWAEPLLTWFVHKVPSVSQKDLDRVGIKVDGFLAESVSSLDVHNALYKGLDEPGRIIRGTPFYELMERGQAAAAPRALEE</sequence>
<evidence type="ECO:0008006" key="4">
    <source>
        <dbReference type="Google" id="ProtNLM"/>
    </source>
</evidence>
<dbReference type="Gene3D" id="3.40.50.300">
    <property type="entry name" value="P-loop containing nucleotide triphosphate hydrolases"/>
    <property type="match status" value="2"/>
</dbReference>
<dbReference type="SUPFAM" id="SSF52540">
    <property type="entry name" value="P-loop containing nucleoside triphosphate hydrolases"/>
    <property type="match status" value="1"/>
</dbReference>
<feature type="region of interest" description="Disordered" evidence="1">
    <location>
        <begin position="1362"/>
        <end position="1411"/>
    </location>
</feature>
<comment type="caution">
    <text evidence="2">The sequence shown here is derived from an EMBL/GenBank/DDBJ whole genome shotgun (WGS) entry which is preliminary data.</text>
</comment>
<protein>
    <recommendedName>
        <fullName evidence="4">ATP-binding protein</fullName>
    </recommendedName>
</protein>
<evidence type="ECO:0000256" key="1">
    <source>
        <dbReference type="SAM" id="MobiDB-lite"/>
    </source>
</evidence>
<dbReference type="Proteomes" id="UP001501521">
    <property type="component" value="Unassembled WGS sequence"/>
</dbReference>
<proteinExistence type="predicted"/>
<evidence type="ECO:0000313" key="3">
    <source>
        <dbReference type="Proteomes" id="UP001501521"/>
    </source>
</evidence>
<dbReference type="RefSeq" id="WP_345578964.1">
    <property type="nucleotide sequence ID" value="NZ_BAABLV010000010.1"/>
</dbReference>